<feature type="compositionally biased region" description="Basic residues" evidence="1">
    <location>
        <begin position="12"/>
        <end position="21"/>
    </location>
</feature>
<proteinExistence type="predicted"/>
<dbReference type="EMBL" id="JAHYIQ010000001">
    <property type="protein sequence ID" value="KAK1137326.1"/>
    <property type="molecule type" value="Genomic_DNA"/>
</dbReference>
<evidence type="ECO:0000256" key="1">
    <source>
        <dbReference type="SAM" id="MobiDB-lite"/>
    </source>
</evidence>
<gene>
    <name evidence="2" type="ORF">K0M31_001838</name>
</gene>
<reference evidence="2" key="1">
    <citation type="submission" date="2021-10" db="EMBL/GenBank/DDBJ databases">
        <title>Melipona bicolor Genome sequencing and assembly.</title>
        <authorList>
            <person name="Araujo N.S."/>
            <person name="Arias M.C."/>
        </authorList>
    </citation>
    <scope>NUCLEOTIDE SEQUENCE</scope>
    <source>
        <strain evidence="2">USP_2M_L1-L4_2017</strain>
        <tissue evidence="2">Whole body</tissue>
    </source>
</reference>
<evidence type="ECO:0000313" key="3">
    <source>
        <dbReference type="Proteomes" id="UP001177670"/>
    </source>
</evidence>
<protein>
    <submittedName>
        <fullName evidence="2">Uncharacterized protein</fullName>
    </submittedName>
</protein>
<name>A0AA40GGD3_9HYME</name>
<keyword evidence="3" id="KW-1185">Reference proteome</keyword>
<evidence type="ECO:0000313" key="2">
    <source>
        <dbReference type="EMBL" id="KAK1137326.1"/>
    </source>
</evidence>
<organism evidence="2 3">
    <name type="scientific">Melipona bicolor</name>
    <dbReference type="NCBI Taxonomy" id="60889"/>
    <lineage>
        <taxon>Eukaryota</taxon>
        <taxon>Metazoa</taxon>
        <taxon>Ecdysozoa</taxon>
        <taxon>Arthropoda</taxon>
        <taxon>Hexapoda</taxon>
        <taxon>Insecta</taxon>
        <taxon>Pterygota</taxon>
        <taxon>Neoptera</taxon>
        <taxon>Endopterygota</taxon>
        <taxon>Hymenoptera</taxon>
        <taxon>Apocrita</taxon>
        <taxon>Aculeata</taxon>
        <taxon>Apoidea</taxon>
        <taxon>Anthophila</taxon>
        <taxon>Apidae</taxon>
        <taxon>Melipona</taxon>
    </lineage>
</organism>
<sequence length="188" mass="20984">MADRSNKNRSSSQKRTRRKRSIQSPTSTEFGGLFARGVLSILPGSKLTIGIADFVFKSLGYTTVKNITMHDDYEVTAGFQTTGLTALFHLALKDILFKNYTPIECGKVVYILTIVPADLDPLPLKLFHKRHRVRNVGCWLLPSYFFGPLKSVDIMILHIKVCSLAASFGKTSLKGADWTIKRMNSKDG</sequence>
<accession>A0AA40GGD3</accession>
<feature type="region of interest" description="Disordered" evidence="1">
    <location>
        <begin position="1"/>
        <end position="27"/>
    </location>
</feature>
<dbReference type="AlphaFoldDB" id="A0AA40GGD3"/>
<comment type="caution">
    <text evidence="2">The sequence shown here is derived from an EMBL/GenBank/DDBJ whole genome shotgun (WGS) entry which is preliminary data.</text>
</comment>
<dbReference type="Proteomes" id="UP001177670">
    <property type="component" value="Unassembled WGS sequence"/>
</dbReference>